<proteinExistence type="predicted"/>
<reference evidence="3 4" key="1">
    <citation type="submission" date="2015-12" db="EMBL/GenBank/DDBJ databases">
        <title>The genome of Folsomia candida.</title>
        <authorList>
            <person name="Faddeeva A."/>
            <person name="Derks M.F."/>
            <person name="Anvar Y."/>
            <person name="Smit S."/>
            <person name="Van Straalen N."/>
            <person name="Roelofs D."/>
        </authorList>
    </citation>
    <scope>NUCLEOTIDE SEQUENCE [LARGE SCALE GENOMIC DNA]</scope>
    <source>
        <strain evidence="3 4">VU population</strain>
        <tissue evidence="3">Whole body</tissue>
    </source>
</reference>
<dbReference type="OrthoDB" id="10039452at2759"/>
<gene>
    <name evidence="3" type="ORF">Fcan01_16282</name>
</gene>
<dbReference type="InterPro" id="IPR007350">
    <property type="entry name" value="Transposase_Tc5_C"/>
</dbReference>
<keyword evidence="1" id="KW-0863">Zinc-finger</keyword>
<dbReference type="OMA" id="NIHAMAS"/>
<accession>A0A226DUU6</accession>
<evidence type="ECO:0000259" key="2">
    <source>
        <dbReference type="PROSITE" id="PS50157"/>
    </source>
</evidence>
<protein>
    <submittedName>
        <fullName evidence="3">Tigger transposable element-derived protein 6</fullName>
    </submittedName>
</protein>
<dbReference type="InterPro" id="IPR013087">
    <property type="entry name" value="Znf_C2H2_type"/>
</dbReference>
<evidence type="ECO:0000313" key="4">
    <source>
        <dbReference type="Proteomes" id="UP000198287"/>
    </source>
</evidence>
<sequence>MEKLECPTCSRTLTTKKRLDTHILTHAEAKCDVASLDNSLGQNDYPDATEDQLPNPFGILIEFTKLIECHYFKSPKVTESTEEEILFANKLFESFLINLQDFVKEDDEELNIEDLPSEFVDQVSISCEDSGYSEIEFIDEDEFDPEFKPESPPKRNRIDDVYITFERKKEIIDLWEKHPGWSWKSLKANGAKEIPDQSRLYQWKKEVQNPSKLQKFRMINKDVYEQLKEARKSYKILRSSHLRAWALQKCQEFNDSSFQFKASKTWLDRFKSSNRISSRKINQLISKREVKSAEEILNSAKKFQLDIRSISNKYPKDHILNTDQCGFSYELTSQRTYTHKGEKIVYGYAQSPKNLITHSYTVQYLINMEGHIVGNVFVCLQETGGKMGPTVKKDVESYLPSNVTLTCSTSGKLSTSLNEYFIEKQVVPFVTNDFLYIVDSWTGHTNIDSYSKYSGVANDRPEITLKVIPEKCTPLAQPLDTTFHRQLKYLAREILACLEVFINIIGINPKDNWTPRQGALRLQSLLHLMMSAPIFQPMIKYAWFSSGLSEEKEDFLNVKQACFTFENGESNFCEIPDCNNPRFIKCARCRKRVCIFDFWISNHFNFCESNPFH</sequence>
<dbReference type="PROSITE" id="PS00028">
    <property type="entry name" value="ZINC_FINGER_C2H2_1"/>
    <property type="match status" value="1"/>
</dbReference>
<evidence type="ECO:0000256" key="1">
    <source>
        <dbReference type="PROSITE-ProRule" id="PRU00042"/>
    </source>
</evidence>
<name>A0A226DUU6_FOLCA</name>
<dbReference type="EMBL" id="LNIX01000011">
    <property type="protein sequence ID" value="OXA48584.1"/>
    <property type="molecule type" value="Genomic_DNA"/>
</dbReference>
<feature type="domain" description="C2H2-type" evidence="2">
    <location>
        <begin position="4"/>
        <end position="31"/>
    </location>
</feature>
<keyword evidence="1" id="KW-0479">Metal-binding</keyword>
<keyword evidence="4" id="KW-1185">Reference proteome</keyword>
<dbReference type="Proteomes" id="UP000198287">
    <property type="component" value="Unassembled WGS sequence"/>
</dbReference>
<organism evidence="3 4">
    <name type="scientific">Folsomia candida</name>
    <name type="common">Springtail</name>
    <dbReference type="NCBI Taxonomy" id="158441"/>
    <lineage>
        <taxon>Eukaryota</taxon>
        <taxon>Metazoa</taxon>
        <taxon>Ecdysozoa</taxon>
        <taxon>Arthropoda</taxon>
        <taxon>Hexapoda</taxon>
        <taxon>Collembola</taxon>
        <taxon>Entomobryomorpha</taxon>
        <taxon>Isotomoidea</taxon>
        <taxon>Isotomidae</taxon>
        <taxon>Proisotominae</taxon>
        <taxon>Folsomia</taxon>
    </lineage>
</organism>
<evidence type="ECO:0000313" key="3">
    <source>
        <dbReference type="EMBL" id="OXA48584.1"/>
    </source>
</evidence>
<comment type="caution">
    <text evidence="3">The sequence shown here is derived from an EMBL/GenBank/DDBJ whole genome shotgun (WGS) entry which is preliminary data.</text>
</comment>
<dbReference type="AlphaFoldDB" id="A0A226DUU6"/>
<keyword evidence="1" id="KW-0862">Zinc</keyword>
<dbReference type="GO" id="GO:0008270">
    <property type="term" value="F:zinc ion binding"/>
    <property type="evidence" value="ECO:0007669"/>
    <property type="project" value="UniProtKB-KW"/>
</dbReference>
<dbReference type="Pfam" id="PF04236">
    <property type="entry name" value="Transp_Tc5_C"/>
    <property type="match status" value="1"/>
</dbReference>
<dbReference type="PROSITE" id="PS50157">
    <property type="entry name" value="ZINC_FINGER_C2H2_2"/>
    <property type="match status" value="1"/>
</dbReference>